<comment type="caution">
    <text evidence="1">The sequence shown here is derived from an EMBL/GenBank/DDBJ whole genome shotgun (WGS) entry which is preliminary data.</text>
</comment>
<evidence type="ECO:0000313" key="2">
    <source>
        <dbReference type="Proteomes" id="UP001418222"/>
    </source>
</evidence>
<dbReference type="EMBL" id="JBBWWQ010000017">
    <property type="protein sequence ID" value="KAK8923548.1"/>
    <property type="molecule type" value="Genomic_DNA"/>
</dbReference>
<dbReference type="Proteomes" id="UP001418222">
    <property type="component" value="Unassembled WGS sequence"/>
</dbReference>
<sequence>MTNKDFTCPRRKVVTFVDRLRVMTLHLIRMEMITTPSSPRFWLRLANLITRTPSQQLSFKAGFNLALALQAFPFFYIRIQERGREKMRENEKRISSQPLIKGYRRARPCYRRMAS</sequence>
<gene>
    <name evidence="1" type="ORF">KSP39_PZI019213</name>
</gene>
<reference evidence="1 2" key="1">
    <citation type="journal article" date="2022" name="Nat. Plants">
        <title>Genomes of leafy and leafless Platanthera orchids illuminate the evolution of mycoheterotrophy.</title>
        <authorList>
            <person name="Li M.H."/>
            <person name="Liu K.W."/>
            <person name="Li Z."/>
            <person name="Lu H.C."/>
            <person name="Ye Q.L."/>
            <person name="Zhang D."/>
            <person name="Wang J.Y."/>
            <person name="Li Y.F."/>
            <person name="Zhong Z.M."/>
            <person name="Liu X."/>
            <person name="Yu X."/>
            <person name="Liu D.K."/>
            <person name="Tu X.D."/>
            <person name="Liu B."/>
            <person name="Hao Y."/>
            <person name="Liao X.Y."/>
            <person name="Jiang Y.T."/>
            <person name="Sun W.H."/>
            <person name="Chen J."/>
            <person name="Chen Y.Q."/>
            <person name="Ai Y."/>
            <person name="Zhai J.W."/>
            <person name="Wu S.S."/>
            <person name="Zhou Z."/>
            <person name="Hsiao Y.Y."/>
            <person name="Wu W.L."/>
            <person name="Chen Y.Y."/>
            <person name="Lin Y.F."/>
            <person name="Hsu J.L."/>
            <person name="Li C.Y."/>
            <person name="Wang Z.W."/>
            <person name="Zhao X."/>
            <person name="Zhong W.Y."/>
            <person name="Ma X.K."/>
            <person name="Ma L."/>
            <person name="Huang J."/>
            <person name="Chen G.Z."/>
            <person name="Huang M.Z."/>
            <person name="Huang L."/>
            <person name="Peng D.H."/>
            <person name="Luo Y.B."/>
            <person name="Zou S.Q."/>
            <person name="Chen S.P."/>
            <person name="Lan S."/>
            <person name="Tsai W.C."/>
            <person name="Van de Peer Y."/>
            <person name="Liu Z.J."/>
        </authorList>
    </citation>
    <scope>NUCLEOTIDE SEQUENCE [LARGE SCALE GENOMIC DNA]</scope>
    <source>
        <strain evidence="1">Lor287</strain>
    </source>
</reference>
<accession>A0AAP0B101</accession>
<evidence type="ECO:0000313" key="1">
    <source>
        <dbReference type="EMBL" id="KAK8923548.1"/>
    </source>
</evidence>
<keyword evidence="2" id="KW-1185">Reference proteome</keyword>
<organism evidence="1 2">
    <name type="scientific">Platanthera zijinensis</name>
    <dbReference type="NCBI Taxonomy" id="2320716"/>
    <lineage>
        <taxon>Eukaryota</taxon>
        <taxon>Viridiplantae</taxon>
        <taxon>Streptophyta</taxon>
        <taxon>Embryophyta</taxon>
        <taxon>Tracheophyta</taxon>
        <taxon>Spermatophyta</taxon>
        <taxon>Magnoliopsida</taxon>
        <taxon>Liliopsida</taxon>
        <taxon>Asparagales</taxon>
        <taxon>Orchidaceae</taxon>
        <taxon>Orchidoideae</taxon>
        <taxon>Orchideae</taxon>
        <taxon>Orchidinae</taxon>
        <taxon>Platanthera</taxon>
    </lineage>
</organism>
<dbReference type="AlphaFoldDB" id="A0AAP0B101"/>
<proteinExistence type="predicted"/>
<protein>
    <submittedName>
        <fullName evidence="1">Uncharacterized protein</fullName>
    </submittedName>
</protein>
<name>A0AAP0B101_9ASPA</name>